<evidence type="ECO:0000256" key="8">
    <source>
        <dbReference type="ARBA" id="ARBA00022723"/>
    </source>
</evidence>
<keyword evidence="11" id="KW-0408">Iron</keyword>
<name>A0ABT7N567_9BURK</name>
<evidence type="ECO:0000256" key="14">
    <source>
        <dbReference type="RuleBase" id="RU000370"/>
    </source>
</evidence>
<dbReference type="InterPro" id="IPR023615">
    <property type="entry name" value="Cyt_c_Oxase_su1_BS"/>
</dbReference>
<dbReference type="PANTHER" id="PTHR10422:SF35">
    <property type="entry name" value="CYTOCHROME BO(3) UBIQUINOL OXIDASE SUBUNIT 1"/>
    <property type="match status" value="1"/>
</dbReference>
<dbReference type="Proteomes" id="UP001174908">
    <property type="component" value="Unassembled WGS sequence"/>
</dbReference>
<dbReference type="Gene3D" id="1.20.210.10">
    <property type="entry name" value="Cytochrome c oxidase-like, subunit I domain"/>
    <property type="match status" value="1"/>
</dbReference>
<dbReference type="RefSeq" id="WP_286658161.1">
    <property type="nucleotide sequence ID" value="NZ_JASZYV010000001.1"/>
</dbReference>
<feature type="transmembrane region" description="Helical" evidence="15">
    <location>
        <begin position="662"/>
        <end position="682"/>
    </location>
</feature>
<feature type="transmembrane region" description="Helical" evidence="15">
    <location>
        <begin position="211"/>
        <end position="237"/>
    </location>
</feature>
<dbReference type="SUPFAM" id="SSF81442">
    <property type="entry name" value="Cytochrome c oxidase subunit I-like"/>
    <property type="match status" value="1"/>
</dbReference>
<evidence type="ECO:0000313" key="18">
    <source>
        <dbReference type="Proteomes" id="UP001174908"/>
    </source>
</evidence>
<reference evidence="17" key="1">
    <citation type="submission" date="2023-06" db="EMBL/GenBank/DDBJ databases">
        <authorList>
            <person name="Jiang Y."/>
            <person name="Liu Q."/>
        </authorList>
    </citation>
    <scope>NUCLEOTIDE SEQUENCE</scope>
    <source>
        <strain evidence="17">CGMCC 1.12089</strain>
    </source>
</reference>
<feature type="transmembrane region" description="Helical" evidence="15">
    <location>
        <begin position="436"/>
        <end position="457"/>
    </location>
</feature>
<evidence type="ECO:0000256" key="13">
    <source>
        <dbReference type="ARBA" id="ARBA00023136"/>
    </source>
</evidence>
<dbReference type="InterPro" id="IPR000883">
    <property type="entry name" value="Cyt_C_Oxase_1"/>
</dbReference>
<proteinExistence type="inferred from homology"/>
<evidence type="ECO:0000256" key="9">
    <source>
        <dbReference type="ARBA" id="ARBA00022982"/>
    </source>
</evidence>
<keyword evidence="4" id="KW-1003">Cell membrane</keyword>
<dbReference type="PRINTS" id="PR01165">
    <property type="entry name" value="CYCOXIDASEI"/>
</dbReference>
<evidence type="ECO:0000256" key="6">
    <source>
        <dbReference type="ARBA" id="ARBA00022660"/>
    </source>
</evidence>
<evidence type="ECO:0000259" key="16">
    <source>
        <dbReference type="PROSITE" id="PS50855"/>
    </source>
</evidence>
<evidence type="ECO:0000256" key="11">
    <source>
        <dbReference type="ARBA" id="ARBA00023004"/>
    </source>
</evidence>
<evidence type="ECO:0000256" key="5">
    <source>
        <dbReference type="ARBA" id="ARBA00022617"/>
    </source>
</evidence>
<feature type="domain" description="Cytochrome oxidase subunit I profile" evidence="16">
    <location>
        <begin position="27"/>
        <end position="550"/>
    </location>
</feature>
<evidence type="ECO:0000313" key="17">
    <source>
        <dbReference type="EMBL" id="MDM0043037.1"/>
    </source>
</evidence>
<feature type="transmembrane region" description="Helical" evidence="15">
    <location>
        <begin position="326"/>
        <end position="354"/>
    </location>
</feature>
<keyword evidence="13 15" id="KW-0472">Membrane</keyword>
<feature type="transmembrane region" description="Helical" evidence="15">
    <location>
        <begin position="86"/>
        <end position="110"/>
    </location>
</feature>
<feature type="transmembrane region" description="Helical" evidence="15">
    <location>
        <begin position="603"/>
        <end position="631"/>
    </location>
</feature>
<feature type="transmembrane region" description="Helical" evidence="15">
    <location>
        <begin position="299"/>
        <end position="320"/>
    </location>
</feature>
<evidence type="ECO:0000256" key="3">
    <source>
        <dbReference type="ARBA" id="ARBA00022448"/>
    </source>
</evidence>
<evidence type="ECO:0000256" key="1">
    <source>
        <dbReference type="ARBA" id="ARBA00004651"/>
    </source>
</evidence>
<evidence type="ECO:0000256" key="15">
    <source>
        <dbReference type="SAM" id="Phobius"/>
    </source>
</evidence>
<dbReference type="PROSITE" id="PS00077">
    <property type="entry name" value="COX1_CUB"/>
    <property type="match status" value="1"/>
</dbReference>
<sequence length="842" mass="91343">MPHDDASQLPSSLPRPEGEREALERAWAAPRGWRMLSAVNNTHIGAFYIVTAMVFFVLGGVLALLMRTQLAVPEAGLVDAGTYNQLFTMHGTVMMFLFAVPIVEAIAVYLLPSMLGARDLPFPRLSAYAFWAYAIGGLAFFCTVFFGAAPDGGWFMYPPLTGKQYSPGVGADFWLLGIGFIEISAIAGAIELIIGILFTRAPGMTLARMPIFAWAVLVAALMIVFAFPAVIAATTLLELERAFDWPFFLPARGGDPLLWQHLFWFFGHPEVYIIFLPAAGMVSMLVIAMAGVPLVGHRAVVAALAGVGVISFLLWIHHMFASGVGITALVLTSLASFAVAVPSVLQVFAWLATFWRGRVRIAAPTLFLLGFFFIFVLGGLTGVMVAVLPFDWQAHDSYFIVAHLHYVLIGGMVFPVFAALYYWLPLFNGWQFSERLARWVFGLMFGGFNLAFFPMHVTGLLGMPRRVYTYGEDMGWNALNLLSTIGAYVFALGVLLWLVDAVRVLRRPEREHDDPWRAGTLEWLPLRDYGVRSIPQVDSTEPLWSRPSLSEEVEAGRHWLPGTVFGGRETLVTRIVDARPVQLLRLPGDGWSPFLAAVGTAGFFLLLTVGWVFTAFAFGLGAVAALVYWLWGSDRAAPADAATVADGVTLPVLPLGRRSHSWWATALLGVVDFAVLASMAYAHVHLAMLLDVCPPPGAALSPVGQGAANVLLLLAGSVLMEWSARAPLPQQSSVQRPLRLRVMLALACAAGAFAVAWQGNALAGLNPTADGWSASVAALLAYQGMHLVILLVLGVYLMARSWAGLLGPRARATLDNVALFWHVATVQGLVGEAVTRIPPWLG</sequence>
<dbReference type="Pfam" id="PF00115">
    <property type="entry name" value="COX1"/>
    <property type="match status" value="1"/>
</dbReference>
<dbReference type="PANTHER" id="PTHR10422">
    <property type="entry name" value="CYTOCHROME C OXIDASE SUBUNIT 1"/>
    <property type="match status" value="1"/>
</dbReference>
<feature type="transmembrane region" description="Helical" evidence="15">
    <location>
        <begin position="130"/>
        <end position="149"/>
    </location>
</feature>
<feature type="transmembrane region" description="Helical" evidence="15">
    <location>
        <begin position="400"/>
        <end position="424"/>
    </location>
</feature>
<feature type="transmembrane region" description="Helical" evidence="15">
    <location>
        <begin position="477"/>
        <end position="499"/>
    </location>
</feature>
<keyword evidence="10 15" id="KW-1133">Transmembrane helix</keyword>
<dbReference type="InterPro" id="IPR013833">
    <property type="entry name" value="Cyt_c_oxidase_su3_a-hlx"/>
</dbReference>
<keyword evidence="8" id="KW-0479">Metal-binding</keyword>
<comment type="similarity">
    <text evidence="2 14">Belongs to the heme-copper respiratory oxidase family.</text>
</comment>
<feature type="transmembrane region" description="Helical" evidence="15">
    <location>
        <begin position="271"/>
        <end position="292"/>
    </location>
</feature>
<keyword evidence="6 14" id="KW-0679">Respiratory chain</keyword>
<evidence type="ECO:0000256" key="7">
    <source>
        <dbReference type="ARBA" id="ARBA00022692"/>
    </source>
</evidence>
<comment type="caution">
    <text evidence="17">The sequence shown here is derived from an EMBL/GenBank/DDBJ whole genome shotgun (WGS) entry which is preliminary data.</text>
</comment>
<keyword evidence="18" id="KW-1185">Reference proteome</keyword>
<evidence type="ECO:0000256" key="10">
    <source>
        <dbReference type="ARBA" id="ARBA00022989"/>
    </source>
</evidence>
<feature type="transmembrane region" description="Helical" evidence="15">
    <location>
        <begin position="173"/>
        <end position="199"/>
    </location>
</feature>
<keyword evidence="5 14" id="KW-0349">Heme</keyword>
<keyword evidence="9 14" id="KW-0249">Electron transport</keyword>
<comment type="subcellular location">
    <subcellularLocation>
        <location evidence="1">Cell membrane</location>
        <topology evidence="1">Multi-pass membrane protein</topology>
    </subcellularLocation>
</comment>
<dbReference type="EMBL" id="JASZYV010000001">
    <property type="protein sequence ID" value="MDM0043037.1"/>
    <property type="molecule type" value="Genomic_DNA"/>
</dbReference>
<evidence type="ECO:0000256" key="4">
    <source>
        <dbReference type="ARBA" id="ARBA00022475"/>
    </source>
</evidence>
<dbReference type="PROSITE" id="PS50855">
    <property type="entry name" value="COX1"/>
    <property type="match status" value="1"/>
</dbReference>
<protein>
    <submittedName>
        <fullName evidence="17">Cbb3-type cytochrome c oxidase subunit I</fullName>
    </submittedName>
</protein>
<evidence type="ECO:0000256" key="2">
    <source>
        <dbReference type="ARBA" id="ARBA00009578"/>
    </source>
</evidence>
<keyword evidence="7 14" id="KW-0812">Transmembrane</keyword>
<gene>
    <name evidence="17" type="ORF">QTH91_00950</name>
</gene>
<dbReference type="Gene3D" id="1.20.120.80">
    <property type="entry name" value="Cytochrome c oxidase, subunit III, four-helix bundle"/>
    <property type="match status" value="1"/>
</dbReference>
<keyword evidence="12" id="KW-0186">Copper</keyword>
<dbReference type="InterPro" id="IPR023616">
    <property type="entry name" value="Cyt_c_oxase-like_su1_dom"/>
</dbReference>
<feature type="transmembrane region" description="Helical" evidence="15">
    <location>
        <begin position="779"/>
        <end position="799"/>
    </location>
</feature>
<feature type="transmembrane region" description="Helical" evidence="15">
    <location>
        <begin position="740"/>
        <end position="759"/>
    </location>
</feature>
<feature type="transmembrane region" description="Helical" evidence="15">
    <location>
        <begin position="366"/>
        <end position="388"/>
    </location>
</feature>
<accession>A0ABT7N567</accession>
<organism evidence="17 18">
    <name type="scientific">Variovorax dokdonensis</name>
    <dbReference type="NCBI Taxonomy" id="344883"/>
    <lineage>
        <taxon>Bacteria</taxon>
        <taxon>Pseudomonadati</taxon>
        <taxon>Pseudomonadota</taxon>
        <taxon>Betaproteobacteria</taxon>
        <taxon>Burkholderiales</taxon>
        <taxon>Comamonadaceae</taxon>
        <taxon>Variovorax</taxon>
    </lineage>
</organism>
<dbReference type="InterPro" id="IPR036927">
    <property type="entry name" value="Cyt_c_oxase-like_su1_sf"/>
</dbReference>
<keyword evidence="3 14" id="KW-0813">Transport</keyword>
<dbReference type="InterPro" id="IPR035973">
    <property type="entry name" value="Cyt_c_oxidase_su3-like_sf"/>
</dbReference>
<feature type="transmembrane region" description="Helical" evidence="15">
    <location>
        <begin position="44"/>
        <end position="66"/>
    </location>
</feature>
<feature type="transmembrane region" description="Helical" evidence="15">
    <location>
        <begin position="702"/>
        <end position="720"/>
    </location>
</feature>
<evidence type="ECO:0000256" key="12">
    <source>
        <dbReference type="ARBA" id="ARBA00023008"/>
    </source>
</evidence>
<dbReference type="SUPFAM" id="SSF81452">
    <property type="entry name" value="Cytochrome c oxidase subunit III-like"/>
    <property type="match status" value="1"/>
</dbReference>